<dbReference type="Pfam" id="PF11102">
    <property type="entry name" value="YjbF"/>
    <property type="match status" value="1"/>
</dbReference>
<accession>A0A172YGJ9</accession>
<protein>
    <recommendedName>
        <fullName evidence="3">YjbF family lipoprotein</fullName>
    </recommendedName>
</protein>
<dbReference type="SUPFAM" id="SSF159270">
    <property type="entry name" value="YmcC-like"/>
    <property type="match status" value="1"/>
</dbReference>
<evidence type="ECO:0000313" key="2">
    <source>
        <dbReference type="Proteomes" id="UP000077875"/>
    </source>
</evidence>
<dbReference type="AlphaFoldDB" id="A0A172YGJ9"/>
<dbReference type="EMBL" id="CP015243">
    <property type="protein sequence ID" value="ANF58410.1"/>
    <property type="molecule type" value="Genomic_DNA"/>
</dbReference>
<dbReference type="KEGG" id="haa:A5892_13790"/>
<proteinExistence type="predicted"/>
<dbReference type="InterPro" id="IPR021308">
    <property type="entry name" value="GfcB"/>
</dbReference>
<organism evidence="1 2">
    <name type="scientific">Halotalea alkalilenta</name>
    <dbReference type="NCBI Taxonomy" id="376489"/>
    <lineage>
        <taxon>Bacteria</taxon>
        <taxon>Pseudomonadati</taxon>
        <taxon>Pseudomonadota</taxon>
        <taxon>Gammaproteobacteria</taxon>
        <taxon>Oceanospirillales</taxon>
        <taxon>Halomonadaceae</taxon>
        <taxon>Halotalea</taxon>
    </lineage>
</organism>
<dbReference type="STRING" id="376489.A5892_13790"/>
<keyword evidence="2" id="KW-1185">Reference proteome</keyword>
<dbReference type="InterPro" id="IPR023373">
    <property type="entry name" value="YmcC_sf"/>
</dbReference>
<dbReference type="RefSeq" id="WP_190295616.1">
    <property type="nucleotide sequence ID" value="NZ_CP015243.1"/>
</dbReference>
<dbReference type="Proteomes" id="UP000077875">
    <property type="component" value="Chromosome"/>
</dbReference>
<name>A0A172YGJ9_9GAMM</name>
<dbReference type="Gene3D" id="2.40.360.10">
    <property type="entry name" value="YmcC-like"/>
    <property type="match status" value="1"/>
</dbReference>
<sequence>MSMTGRLRAALFCAAATWLSGCSTGDTSPLGASLSAIVSGGGDVATDAERIPYASLEVSTGGNQSLMVMAYRRGSDTYWQARDRATVVLREGRLDATSGFEQDLLGVKVEDQEASAELPWQNAATTPQRYRLTAHWQQQDSVRHSAVGAATLQCDNATQTVALSLTTRMLQRCIETVDWGRDGRTRNVFWRDPGDMRIWAATETPRPGGERFEWRIARPWWPAQVPPVPDQGS</sequence>
<gene>
    <name evidence="1" type="ORF">A5892_13790</name>
</gene>
<reference evidence="1 2" key="1">
    <citation type="submission" date="2016-04" db="EMBL/GenBank/DDBJ databases">
        <title>Complete Genome Sequence of Halotalea alkalilenta IHB B 13600.</title>
        <authorList>
            <person name="Swarnkar M.K."/>
            <person name="Sharma A."/>
            <person name="Kaushal K."/>
            <person name="Soni R."/>
            <person name="Rana S."/>
            <person name="Singh A.K."/>
            <person name="Gulati A."/>
        </authorList>
    </citation>
    <scope>NUCLEOTIDE SEQUENCE [LARGE SCALE GENOMIC DNA]</scope>
    <source>
        <strain evidence="1 2">IHB B 13600</strain>
    </source>
</reference>
<evidence type="ECO:0000313" key="1">
    <source>
        <dbReference type="EMBL" id="ANF58410.1"/>
    </source>
</evidence>
<dbReference type="PROSITE" id="PS51257">
    <property type="entry name" value="PROKAR_LIPOPROTEIN"/>
    <property type="match status" value="1"/>
</dbReference>
<evidence type="ECO:0008006" key="3">
    <source>
        <dbReference type="Google" id="ProtNLM"/>
    </source>
</evidence>